<dbReference type="RefSeq" id="XP_041405308.1">
    <property type="nucleotide sequence ID" value="XM_041549374.1"/>
</dbReference>
<sequence>MAIYLDNVEKYYSRDIHSPVFVGPTFATGLQEVMVNELELALQFTELNRETLYRKVWGTILFKANLYSKMFELCKNDTRYNKQGALLFRTVVTKFCRKVSQNGRIDLTDYLNAQTSVINRYLEGCFNPIDKGKLIKTVCDLHEYFCDPDQEEILKNSVNDLLRKENLSMMDIFLETFKNEISSSIEELNKLSELAKIELPYSDRRTLVKYLRRSQKLLFPHSSYINEFVKLPKIFRFGSSLPKIICDYSFKELLLNFNDFSMLFRIRRSPLMKMIVELNKGYSSSDDMITLEILSKEVSDMSKLVTAYNLSNEHEMLKSNLIVLQRSKYNDQFSENDYKDIKVPPEIHEQWDKLMTFYRQRITNGELRDVTPIYQLQRCEVNCPFAVPGYDKDVTFDVTLMQACVLQEFNDKDELSFNEIYKRTKLDKHILQAILKSFVSSKLMIKEGVNVKLNLNYQPSIGRIKNGRIMIPMGKITAKQPVIGSSTTLSTSNTVQHPEGLSSQWKQELLRAAITRTIKVSGETFKEQELIAYVRDQVTDFSVGEFKVAVQFLLQNNYIAADGENYAYNLD</sequence>
<dbReference type="Gene3D" id="3.30.230.130">
    <property type="entry name" value="Cullin, Chain C, Domain 2"/>
    <property type="match status" value="1"/>
</dbReference>
<dbReference type="AlphaFoldDB" id="A0A8H2ZGC3"/>
<feature type="domain" description="Cullin family profile" evidence="2">
    <location>
        <begin position="149"/>
        <end position="439"/>
    </location>
</feature>
<dbReference type="Proteomes" id="UP000644660">
    <property type="component" value="Unassembled WGS sequence"/>
</dbReference>
<dbReference type="InterPro" id="IPR016158">
    <property type="entry name" value="Cullin_homology"/>
</dbReference>
<proteinExistence type="inferred from homology"/>
<dbReference type="GO" id="GO:0006511">
    <property type="term" value="P:ubiquitin-dependent protein catabolic process"/>
    <property type="evidence" value="ECO:0007669"/>
    <property type="project" value="InterPro"/>
</dbReference>
<name>A0A8H2ZGC3_9SACH</name>
<dbReference type="InterPro" id="IPR019559">
    <property type="entry name" value="Cullin_neddylation_domain"/>
</dbReference>
<evidence type="ECO:0000313" key="4">
    <source>
        <dbReference type="Proteomes" id="UP000644660"/>
    </source>
</evidence>
<dbReference type="Pfam" id="PF26557">
    <property type="entry name" value="Cullin_AB"/>
    <property type="match status" value="1"/>
</dbReference>
<dbReference type="InterPro" id="IPR059120">
    <property type="entry name" value="Cullin-like_AB"/>
</dbReference>
<evidence type="ECO:0000259" key="2">
    <source>
        <dbReference type="PROSITE" id="PS50069"/>
    </source>
</evidence>
<comment type="caution">
    <text evidence="3">The sequence shown here is derived from an EMBL/GenBank/DDBJ whole genome shotgun (WGS) entry which is preliminary data.</text>
</comment>
<accession>A0A8H2ZGC3</accession>
<comment type="similarity">
    <text evidence="1">Belongs to the cullin family.</text>
</comment>
<dbReference type="InterPro" id="IPR036317">
    <property type="entry name" value="Cullin_homology_sf"/>
</dbReference>
<organism evidence="3 4">
    <name type="scientific">Maudiozyma barnettii</name>
    <dbReference type="NCBI Taxonomy" id="61262"/>
    <lineage>
        <taxon>Eukaryota</taxon>
        <taxon>Fungi</taxon>
        <taxon>Dikarya</taxon>
        <taxon>Ascomycota</taxon>
        <taxon>Saccharomycotina</taxon>
        <taxon>Saccharomycetes</taxon>
        <taxon>Saccharomycetales</taxon>
        <taxon>Saccharomycetaceae</taxon>
        <taxon>Maudiozyma</taxon>
    </lineage>
</organism>
<evidence type="ECO:0000313" key="3">
    <source>
        <dbReference type="EMBL" id="CAB4253270.1"/>
    </source>
</evidence>
<dbReference type="PROSITE" id="PS50069">
    <property type="entry name" value="CULLIN_2"/>
    <property type="match status" value="1"/>
</dbReference>
<protein>
    <recommendedName>
        <fullName evidence="2">Cullin family profile domain-containing protein</fullName>
    </recommendedName>
</protein>
<gene>
    <name evidence="3" type="ORF">KABA2_02S15576</name>
</gene>
<dbReference type="GO" id="GO:0031625">
    <property type="term" value="F:ubiquitin protein ligase binding"/>
    <property type="evidence" value="ECO:0007669"/>
    <property type="project" value="InterPro"/>
</dbReference>
<dbReference type="SMART" id="SM00884">
    <property type="entry name" value="Cullin_Nedd8"/>
    <property type="match status" value="1"/>
</dbReference>
<reference evidence="3 4" key="1">
    <citation type="submission" date="2020-05" db="EMBL/GenBank/DDBJ databases">
        <authorList>
            <person name="Casaregola S."/>
            <person name="Devillers H."/>
            <person name="Grondin C."/>
        </authorList>
    </citation>
    <scope>NUCLEOTIDE SEQUENCE [LARGE SCALE GENOMIC DNA]</scope>
    <source>
        <strain evidence="3 4">CLIB 1767</strain>
    </source>
</reference>
<dbReference type="OrthoDB" id="27073at2759"/>
<evidence type="ECO:0000256" key="1">
    <source>
        <dbReference type="PROSITE-ProRule" id="PRU00330"/>
    </source>
</evidence>
<keyword evidence="4" id="KW-1185">Reference proteome</keyword>
<dbReference type="EMBL" id="CAEFZW010000002">
    <property type="protein sequence ID" value="CAB4253270.1"/>
    <property type="molecule type" value="Genomic_DNA"/>
</dbReference>
<dbReference type="SUPFAM" id="SSF75632">
    <property type="entry name" value="Cullin homology domain"/>
    <property type="match status" value="1"/>
</dbReference>
<dbReference type="GeneID" id="64856426"/>